<reference evidence="2 3" key="1">
    <citation type="submission" date="2023-03" db="EMBL/GenBank/DDBJ databases">
        <title>WGS of Gossypium arboreum.</title>
        <authorList>
            <person name="Yu D."/>
        </authorList>
    </citation>
    <scope>NUCLEOTIDE SEQUENCE [LARGE SCALE GENOMIC DNA]</scope>
    <source>
        <tissue evidence="2">Leaf</tissue>
    </source>
</reference>
<organism evidence="2 3">
    <name type="scientific">Gossypium arboreum</name>
    <name type="common">Tree cotton</name>
    <name type="synonym">Gossypium nanking</name>
    <dbReference type="NCBI Taxonomy" id="29729"/>
    <lineage>
        <taxon>Eukaryota</taxon>
        <taxon>Viridiplantae</taxon>
        <taxon>Streptophyta</taxon>
        <taxon>Embryophyta</taxon>
        <taxon>Tracheophyta</taxon>
        <taxon>Spermatophyta</taxon>
        <taxon>Magnoliopsida</taxon>
        <taxon>eudicotyledons</taxon>
        <taxon>Gunneridae</taxon>
        <taxon>Pentapetalae</taxon>
        <taxon>rosids</taxon>
        <taxon>malvids</taxon>
        <taxon>Malvales</taxon>
        <taxon>Malvaceae</taxon>
        <taxon>Malvoideae</taxon>
        <taxon>Gossypium</taxon>
    </lineage>
</organism>
<dbReference type="InterPro" id="IPR043502">
    <property type="entry name" value="DNA/RNA_pol_sf"/>
</dbReference>
<sequence>MEMVREKLSPWEHQRYKRIKKKINGLEKTISNIMDGLNRERSTNLLKSSRSKLGYLYKVDEKYWVLRARIQWLREGDRNTRYFHVRASGCRKKNNIEKLKDVHGTWHDDKNEICNIAWNYFNDLFKSTINSVDVPDLHFIPACITDSMNSRLNREFTNEEILMAFNQMDPRKAPRIDGLLGSFFKHWQSVGKDVLNLCHDILKGCVIKLDMSKAYDHVEWCFLEKVLFKIGFSSEWVKKIMNCIRTVRYRVKCNMSLTDERGLRQGDPLSPYLFLFCMDVFSRILINAQENNKIKGIHASKDGPRISHLFFC</sequence>
<dbReference type="InterPro" id="IPR052343">
    <property type="entry name" value="Retrotransposon-Effector_Assoc"/>
</dbReference>
<evidence type="ECO:0000313" key="3">
    <source>
        <dbReference type="Proteomes" id="UP001358586"/>
    </source>
</evidence>
<dbReference type="Proteomes" id="UP001358586">
    <property type="component" value="Chromosome 12"/>
</dbReference>
<dbReference type="InterPro" id="IPR000477">
    <property type="entry name" value="RT_dom"/>
</dbReference>
<comment type="caution">
    <text evidence="2">The sequence shown here is derived from an EMBL/GenBank/DDBJ whole genome shotgun (WGS) entry which is preliminary data.</text>
</comment>
<keyword evidence="3" id="KW-1185">Reference proteome</keyword>
<accession>A0ABR0MN11</accession>
<dbReference type="Pfam" id="PF00078">
    <property type="entry name" value="RVT_1"/>
    <property type="match status" value="1"/>
</dbReference>
<feature type="domain" description="Reverse transcriptase" evidence="1">
    <location>
        <begin position="200"/>
        <end position="288"/>
    </location>
</feature>
<evidence type="ECO:0000259" key="1">
    <source>
        <dbReference type="Pfam" id="PF00078"/>
    </source>
</evidence>
<dbReference type="EMBL" id="JARKNE010000012">
    <property type="protein sequence ID" value="KAK5775237.1"/>
    <property type="molecule type" value="Genomic_DNA"/>
</dbReference>
<proteinExistence type="predicted"/>
<gene>
    <name evidence="2" type="ORF">PVK06_043109</name>
</gene>
<dbReference type="PANTHER" id="PTHR46890">
    <property type="entry name" value="NON-LTR RETROLELEMENT REVERSE TRANSCRIPTASE-LIKE PROTEIN-RELATED"/>
    <property type="match status" value="1"/>
</dbReference>
<protein>
    <recommendedName>
        <fullName evidence="1">Reverse transcriptase domain-containing protein</fullName>
    </recommendedName>
</protein>
<evidence type="ECO:0000313" key="2">
    <source>
        <dbReference type="EMBL" id="KAK5775237.1"/>
    </source>
</evidence>
<dbReference type="SUPFAM" id="SSF56672">
    <property type="entry name" value="DNA/RNA polymerases"/>
    <property type="match status" value="1"/>
</dbReference>
<name>A0ABR0MN11_GOSAR</name>
<dbReference type="PANTHER" id="PTHR46890:SF48">
    <property type="entry name" value="RNA-DIRECTED DNA POLYMERASE"/>
    <property type="match status" value="1"/>
</dbReference>